<dbReference type="RefSeq" id="WP_036155009.1">
    <property type="nucleotide sequence ID" value="NZ_AVCX01000005.1"/>
</dbReference>
<keyword evidence="2" id="KW-0012">Acyltransferase</keyword>
<keyword evidence="5" id="KW-1185">Reference proteome</keyword>
<dbReference type="AlphaFoldDB" id="A0A0A3ILQ0"/>
<dbReference type="STRING" id="1220589.CD32_12340"/>
<dbReference type="PROSITE" id="PS51186">
    <property type="entry name" value="GNAT"/>
    <property type="match status" value="1"/>
</dbReference>
<dbReference type="GO" id="GO:0005737">
    <property type="term" value="C:cytoplasm"/>
    <property type="evidence" value="ECO:0007669"/>
    <property type="project" value="TreeGrafter"/>
</dbReference>
<comment type="caution">
    <text evidence="4">The sequence shown here is derived from an EMBL/GenBank/DDBJ whole genome shotgun (WGS) entry which is preliminary data.</text>
</comment>
<dbReference type="InterPro" id="IPR000182">
    <property type="entry name" value="GNAT_dom"/>
</dbReference>
<keyword evidence="1 4" id="KW-0808">Transferase</keyword>
<dbReference type="Proteomes" id="UP000030437">
    <property type="component" value="Unassembled WGS sequence"/>
</dbReference>
<dbReference type="Gene3D" id="3.40.630.30">
    <property type="match status" value="1"/>
</dbReference>
<sequence>MITVKKEIKELHLQELREVYRSVGWMKHDEEVIRTVFEASTHKVFAVKEGVVIGFARALSDGIFNAAIYDVVVHKQHQGEGIARLLLERILDELKEVSCIHLISTTGNMSFYEKCGFKKLKTGMAIYQNQQLAAEYLE</sequence>
<accession>A0A0A3ILQ0</accession>
<dbReference type="GO" id="GO:0008080">
    <property type="term" value="F:N-acetyltransferase activity"/>
    <property type="evidence" value="ECO:0007669"/>
    <property type="project" value="InterPro"/>
</dbReference>
<dbReference type="CDD" id="cd04301">
    <property type="entry name" value="NAT_SF"/>
    <property type="match status" value="1"/>
</dbReference>
<evidence type="ECO:0000256" key="2">
    <source>
        <dbReference type="ARBA" id="ARBA00023315"/>
    </source>
</evidence>
<organism evidence="4 5">
    <name type="scientific">Lysinibacillus odysseyi 34hs-1 = NBRC 100172</name>
    <dbReference type="NCBI Taxonomy" id="1220589"/>
    <lineage>
        <taxon>Bacteria</taxon>
        <taxon>Bacillati</taxon>
        <taxon>Bacillota</taxon>
        <taxon>Bacilli</taxon>
        <taxon>Bacillales</taxon>
        <taxon>Bacillaceae</taxon>
        <taxon>Lysinibacillus</taxon>
    </lineage>
</organism>
<gene>
    <name evidence="4" type="ORF">CD32_12340</name>
</gene>
<name>A0A0A3ILQ0_9BACI</name>
<proteinExistence type="predicted"/>
<evidence type="ECO:0000313" key="5">
    <source>
        <dbReference type="Proteomes" id="UP000030437"/>
    </source>
</evidence>
<dbReference type="OrthoDB" id="9775804at2"/>
<dbReference type="eggNOG" id="COG0456">
    <property type="taxonomic scope" value="Bacteria"/>
</dbReference>
<dbReference type="EMBL" id="JPVP01000056">
    <property type="protein sequence ID" value="KGR84375.1"/>
    <property type="molecule type" value="Genomic_DNA"/>
</dbReference>
<protein>
    <submittedName>
        <fullName evidence="4">GCN5 family acetyltransferase</fullName>
    </submittedName>
</protein>
<dbReference type="PANTHER" id="PTHR43626">
    <property type="entry name" value="ACYL-COA N-ACYLTRANSFERASE"/>
    <property type="match status" value="1"/>
</dbReference>
<evidence type="ECO:0000256" key="1">
    <source>
        <dbReference type="ARBA" id="ARBA00022679"/>
    </source>
</evidence>
<dbReference type="InterPro" id="IPR045039">
    <property type="entry name" value="NSI-like"/>
</dbReference>
<dbReference type="Pfam" id="PF00583">
    <property type="entry name" value="Acetyltransf_1"/>
    <property type="match status" value="1"/>
</dbReference>
<evidence type="ECO:0000313" key="4">
    <source>
        <dbReference type="EMBL" id="KGR84375.1"/>
    </source>
</evidence>
<dbReference type="InterPro" id="IPR016181">
    <property type="entry name" value="Acyl_CoA_acyltransferase"/>
</dbReference>
<feature type="domain" description="N-acetyltransferase" evidence="3">
    <location>
        <begin position="3"/>
        <end position="138"/>
    </location>
</feature>
<reference evidence="4 5" key="1">
    <citation type="submission" date="2014-02" db="EMBL/GenBank/DDBJ databases">
        <title>Draft genome sequence of Lysinibacillus odysseyi NBRC 100172.</title>
        <authorList>
            <person name="Zhang F."/>
            <person name="Wang G."/>
            <person name="Zhang L."/>
        </authorList>
    </citation>
    <scope>NUCLEOTIDE SEQUENCE [LARGE SCALE GENOMIC DNA]</scope>
    <source>
        <strain evidence="4 5">NBRC 100172</strain>
    </source>
</reference>
<dbReference type="SUPFAM" id="SSF55729">
    <property type="entry name" value="Acyl-CoA N-acyltransferases (Nat)"/>
    <property type="match status" value="1"/>
</dbReference>
<dbReference type="PANTHER" id="PTHR43626:SF4">
    <property type="entry name" value="GCN5-RELATED N-ACETYLTRANSFERASE 2, CHLOROPLASTIC"/>
    <property type="match status" value="1"/>
</dbReference>
<evidence type="ECO:0000259" key="3">
    <source>
        <dbReference type="PROSITE" id="PS51186"/>
    </source>
</evidence>